<dbReference type="PANTHER" id="PTHR47338">
    <property type="entry name" value="ZN(II)2CYS6 TRANSCRIPTION FACTOR (EUROFUNG)-RELATED"/>
    <property type="match status" value="1"/>
</dbReference>
<feature type="compositionally biased region" description="Low complexity" evidence="7">
    <location>
        <begin position="1"/>
        <end position="19"/>
    </location>
</feature>
<comment type="subcellular location">
    <subcellularLocation>
        <location evidence="1">Nucleus</location>
    </subcellularLocation>
</comment>
<keyword evidence="5" id="KW-0539">Nucleus</keyword>
<dbReference type="Gene3D" id="4.10.240.10">
    <property type="entry name" value="Zn(2)-C6 fungal-type DNA-binding domain"/>
    <property type="match status" value="1"/>
</dbReference>
<dbReference type="InterPro" id="IPR050815">
    <property type="entry name" value="TF_fung"/>
</dbReference>
<protein>
    <recommendedName>
        <fullName evidence="8">Zn(2)-C6 fungal-type domain-containing protein</fullName>
    </recommendedName>
</protein>
<name>A0AAD6X7A1_9AGAR</name>
<gene>
    <name evidence="9" type="ORF">C8F04DRAFT_1089500</name>
</gene>
<dbReference type="CDD" id="cd00067">
    <property type="entry name" value="GAL4"/>
    <property type="match status" value="1"/>
</dbReference>
<feature type="region of interest" description="Disordered" evidence="7">
    <location>
        <begin position="1"/>
        <end position="28"/>
    </location>
</feature>
<feature type="domain" description="Zn(2)-C6 fungal-type" evidence="8">
    <location>
        <begin position="57"/>
        <end position="101"/>
    </location>
</feature>
<evidence type="ECO:0000256" key="6">
    <source>
        <dbReference type="SAM" id="Coils"/>
    </source>
</evidence>
<dbReference type="PROSITE" id="PS50048">
    <property type="entry name" value="ZN2_CY6_FUNGAL_2"/>
    <property type="match status" value="1"/>
</dbReference>
<dbReference type="CDD" id="cd12148">
    <property type="entry name" value="fungal_TF_MHR"/>
    <property type="match status" value="1"/>
</dbReference>
<keyword evidence="4" id="KW-0804">Transcription</keyword>
<dbReference type="EMBL" id="JARJCM010000033">
    <property type="protein sequence ID" value="KAJ7038090.1"/>
    <property type="molecule type" value="Genomic_DNA"/>
</dbReference>
<keyword evidence="10" id="KW-1185">Reference proteome</keyword>
<dbReference type="AlphaFoldDB" id="A0AAD6X7A1"/>
<evidence type="ECO:0000256" key="7">
    <source>
        <dbReference type="SAM" id="MobiDB-lite"/>
    </source>
</evidence>
<keyword evidence="3" id="KW-0805">Transcription regulation</keyword>
<proteinExistence type="predicted"/>
<dbReference type="Proteomes" id="UP001218188">
    <property type="component" value="Unassembled WGS sequence"/>
</dbReference>
<accession>A0AAD6X7A1</accession>
<dbReference type="GO" id="GO:0005634">
    <property type="term" value="C:nucleus"/>
    <property type="evidence" value="ECO:0007669"/>
    <property type="project" value="UniProtKB-SubCell"/>
</dbReference>
<evidence type="ECO:0000313" key="10">
    <source>
        <dbReference type="Proteomes" id="UP001218188"/>
    </source>
</evidence>
<evidence type="ECO:0000256" key="2">
    <source>
        <dbReference type="ARBA" id="ARBA00022723"/>
    </source>
</evidence>
<dbReference type="InterPro" id="IPR007219">
    <property type="entry name" value="XnlR_reg_dom"/>
</dbReference>
<dbReference type="InterPro" id="IPR036864">
    <property type="entry name" value="Zn2-C6_fun-type_DNA-bd_sf"/>
</dbReference>
<dbReference type="GO" id="GO:0008270">
    <property type="term" value="F:zinc ion binding"/>
    <property type="evidence" value="ECO:0007669"/>
    <property type="project" value="InterPro"/>
</dbReference>
<comment type="caution">
    <text evidence="9">The sequence shown here is derived from an EMBL/GenBank/DDBJ whole genome shotgun (WGS) entry which is preliminary data.</text>
</comment>
<dbReference type="SMART" id="SM00906">
    <property type="entry name" value="Fungal_trans"/>
    <property type="match status" value="1"/>
</dbReference>
<feature type="coiled-coil region" evidence="6">
    <location>
        <begin position="111"/>
        <end position="138"/>
    </location>
</feature>
<dbReference type="SUPFAM" id="SSF57701">
    <property type="entry name" value="Zn2/Cys6 DNA-binding domain"/>
    <property type="match status" value="1"/>
</dbReference>
<dbReference type="GO" id="GO:0006351">
    <property type="term" value="P:DNA-templated transcription"/>
    <property type="evidence" value="ECO:0007669"/>
    <property type="project" value="InterPro"/>
</dbReference>
<evidence type="ECO:0000313" key="9">
    <source>
        <dbReference type="EMBL" id="KAJ7038090.1"/>
    </source>
</evidence>
<organism evidence="9 10">
    <name type="scientific">Mycena alexandri</name>
    <dbReference type="NCBI Taxonomy" id="1745969"/>
    <lineage>
        <taxon>Eukaryota</taxon>
        <taxon>Fungi</taxon>
        <taxon>Dikarya</taxon>
        <taxon>Basidiomycota</taxon>
        <taxon>Agaricomycotina</taxon>
        <taxon>Agaricomycetes</taxon>
        <taxon>Agaricomycetidae</taxon>
        <taxon>Agaricales</taxon>
        <taxon>Marasmiineae</taxon>
        <taxon>Mycenaceae</taxon>
        <taxon>Mycena</taxon>
    </lineage>
</organism>
<sequence>MPKVSTPTISTTSIISPISGRPEGPHPLKRNQACHQVLILSSTHHRAPKYHVLNFKCRRRKLKCDAKRPACSTCIRSHAHAVAHAPPGTQSQLPQSPECTFDDVVDPPVVNDVSKTKYEKLESRIQELETLLLERDMRSSNSGSLTHQPVSEYLTSDMELMSALNGTPPFEAYISPAALTNTPGGSPSSSSGLDLLWPNYPPGLPNLDLLRHLVEVFFVFHPHANRVLHYSSFMASLLLSPSHPRFPVPPILHAICALGSLYTSAVSSPPLPNFSEVAFDEIFTARHRQREGRPDSFAEEQAKYALETANQLESVGDRLFELLQARTILTWFYWSHSQWLEVFTSSSHTLRVAVPLGLNVCPPFHSITHSVRPASIILPAHTVVEDETRRNVFWLAYCTERLHGCSNGWALSLDDQDISQLLPVRGDHFEQGVLVTPPDRQWAHTRDLLLVHPDKQTDSFVLYVKATMLISKAKTFNLRFRAKHFFGDVSVMSPHNPHTESSNPLEPIDPRGSPAFIELDNIAGSFRSSFPAHLRNPIVGNVIDQHLYTACMMPHVAMILLHDPHANVRRSGCVSALKILTASRAILDLAYAACSTSFDVTLLDPFCTFCWFLSGRVLVRFLQAAIDANTPQQISTLRAELEFFESAISQVGQRIPLAFRYAKMLNDLVQKRCGKSTETAVQLSWPRPIEFDMEKFLEEGHSCSLHESLGLQGVAGSFMAVS</sequence>
<dbReference type="PANTHER" id="PTHR47338:SF29">
    <property type="entry name" value="ZN(2)-C6 FUNGAL-TYPE DOMAIN-CONTAINING PROTEIN"/>
    <property type="match status" value="1"/>
</dbReference>
<keyword evidence="2" id="KW-0479">Metal-binding</keyword>
<dbReference type="InterPro" id="IPR001138">
    <property type="entry name" value="Zn2Cys6_DnaBD"/>
</dbReference>
<evidence type="ECO:0000259" key="8">
    <source>
        <dbReference type="PROSITE" id="PS50048"/>
    </source>
</evidence>
<dbReference type="GO" id="GO:0003677">
    <property type="term" value="F:DNA binding"/>
    <property type="evidence" value="ECO:0007669"/>
    <property type="project" value="InterPro"/>
</dbReference>
<keyword evidence="6" id="KW-0175">Coiled coil</keyword>
<evidence type="ECO:0000256" key="3">
    <source>
        <dbReference type="ARBA" id="ARBA00023015"/>
    </source>
</evidence>
<evidence type="ECO:0000256" key="1">
    <source>
        <dbReference type="ARBA" id="ARBA00004123"/>
    </source>
</evidence>
<dbReference type="Pfam" id="PF04082">
    <property type="entry name" value="Fungal_trans"/>
    <property type="match status" value="1"/>
</dbReference>
<dbReference type="Pfam" id="PF00172">
    <property type="entry name" value="Zn_clus"/>
    <property type="match status" value="1"/>
</dbReference>
<dbReference type="GO" id="GO:0000981">
    <property type="term" value="F:DNA-binding transcription factor activity, RNA polymerase II-specific"/>
    <property type="evidence" value="ECO:0007669"/>
    <property type="project" value="InterPro"/>
</dbReference>
<reference evidence="9" key="1">
    <citation type="submission" date="2023-03" db="EMBL/GenBank/DDBJ databases">
        <title>Massive genome expansion in bonnet fungi (Mycena s.s.) driven by repeated elements and novel gene families across ecological guilds.</title>
        <authorList>
            <consortium name="Lawrence Berkeley National Laboratory"/>
            <person name="Harder C.B."/>
            <person name="Miyauchi S."/>
            <person name="Viragh M."/>
            <person name="Kuo A."/>
            <person name="Thoen E."/>
            <person name="Andreopoulos B."/>
            <person name="Lu D."/>
            <person name="Skrede I."/>
            <person name="Drula E."/>
            <person name="Henrissat B."/>
            <person name="Morin E."/>
            <person name="Kohler A."/>
            <person name="Barry K."/>
            <person name="LaButti K."/>
            <person name="Morin E."/>
            <person name="Salamov A."/>
            <person name="Lipzen A."/>
            <person name="Mereny Z."/>
            <person name="Hegedus B."/>
            <person name="Baldrian P."/>
            <person name="Stursova M."/>
            <person name="Weitz H."/>
            <person name="Taylor A."/>
            <person name="Grigoriev I.V."/>
            <person name="Nagy L.G."/>
            <person name="Martin F."/>
            <person name="Kauserud H."/>
        </authorList>
    </citation>
    <scope>NUCLEOTIDE SEQUENCE</scope>
    <source>
        <strain evidence="9">CBHHK200</strain>
    </source>
</reference>
<evidence type="ECO:0000256" key="4">
    <source>
        <dbReference type="ARBA" id="ARBA00023163"/>
    </source>
</evidence>
<evidence type="ECO:0000256" key="5">
    <source>
        <dbReference type="ARBA" id="ARBA00023242"/>
    </source>
</evidence>